<evidence type="ECO:0000313" key="2">
    <source>
        <dbReference type="EMBL" id="MCF2871097.1"/>
    </source>
</evidence>
<protein>
    <recommendedName>
        <fullName evidence="4">Lipoprotein</fullName>
    </recommendedName>
</protein>
<reference evidence="2 3" key="1">
    <citation type="submission" date="2022-01" db="EMBL/GenBank/DDBJ databases">
        <title>Octadecabacter sp. nov., isolated from a marine alga.</title>
        <authorList>
            <person name="Jin M.S."/>
            <person name="Kim H.M."/>
            <person name="Han D.M."/>
            <person name="Jung J.J."/>
            <person name="Jeon C.O."/>
        </authorList>
    </citation>
    <scope>NUCLEOTIDE SEQUENCE [LARGE SCALE GENOMIC DNA]</scope>
    <source>
        <strain evidence="2 3">G9-8</strain>
    </source>
</reference>
<comment type="caution">
    <text evidence="2">The sequence shown here is derived from an EMBL/GenBank/DDBJ whole genome shotgun (WGS) entry which is preliminary data.</text>
</comment>
<evidence type="ECO:0008006" key="4">
    <source>
        <dbReference type="Google" id="ProtNLM"/>
    </source>
</evidence>
<dbReference type="Proteomes" id="UP001200557">
    <property type="component" value="Unassembled WGS sequence"/>
</dbReference>
<dbReference type="RefSeq" id="WP_235225218.1">
    <property type="nucleotide sequence ID" value="NZ_JAKGAQ010000002.1"/>
</dbReference>
<organism evidence="2 3">
    <name type="scientific">Octadecabacter dasysiphoniae</name>
    <dbReference type="NCBI Taxonomy" id="2909341"/>
    <lineage>
        <taxon>Bacteria</taxon>
        <taxon>Pseudomonadati</taxon>
        <taxon>Pseudomonadota</taxon>
        <taxon>Alphaproteobacteria</taxon>
        <taxon>Rhodobacterales</taxon>
        <taxon>Roseobacteraceae</taxon>
        <taxon>Octadecabacter</taxon>
    </lineage>
</organism>
<dbReference type="EMBL" id="JAKGAQ010000002">
    <property type="protein sequence ID" value="MCF2871097.1"/>
    <property type="molecule type" value="Genomic_DNA"/>
</dbReference>
<feature type="coiled-coil region" evidence="1">
    <location>
        <begin position="94"/>
        <end position="121"/>
    </location>
</feature>
<keyword evidence="1" id="KW-0175">Coiled coil</keyword>
<name>A0ABS9CVL9_9RHOB</name>
<evidence type="ECO:0000313" key="3">
    <source>
        <dbReference type="Proteomes" id="UP001200557"/>
    </source>
</evidence>
<accession>A0ABS9CVL9</accession>
<evidence type="ECO:0000256" key="1">
    <source>
        <dbReference type="SAM" id="Coils"/>
    </source>
</evidence>
<gene>
    <name evidence="2" type="ORF">L0664_08465</name>
</gene>
<proteinExistence type="predicted"/>
<sequence>MKIILITLPLLALAACSTPREQCISTANSQLRTLDRLVNVTRGNVQRGFALTSVQDVRVVQSTCQGRNEDGTEFRFDCEETQTRTRQEPVTIDIAEERRKLAQLEERRDQAARDAVEQTQQCIAMHPE</sequence>
<keyword evidence="3" id="KW-1185">Reference proteome</keyword>
<dbReference type="PROSITE" id="PS51257">
    <property type="entry name" value="PROKAR_LIPOPROTEIN"/>
    <property type="match status" value="1"/>
</dbReference>